<proteinExistence type="predicted"/>
<evidence type="ECO:0000313" key="2">
    <source>
        <dbReference type="EMBL" id="PQQ12353.1"/>
    </source>
</evidence>
<organism evidence="2 3">
    <name type="scientific">Prunus yedoensis var. nudiflora</name>
    <dbReference type="NCBI Taxonomy" id="2094558"/>
    <lineage>
        <taxon>Eukaryota</taxon>
        <taxon>Viridiplantae</taxon>
        <taxon>Streptophyta</taxon>
        <taxon>Embryophyta</taxon>
        <taxon>Tracheophyta</taxon>
        <taxon>Spermatophyta</taxon>
        <taxon>Magnoliopsida</taxon>
        <taxon>eudicotyledons</taxon>
        <taxon>Gunneridae</taxon>
        <taxon>Pentapetalae</taxon>
        <taxon>rosids</taxon>
        <taxon>fabids</taxon>
        <taxon>Rosales</taxon>
        <taxon>Rosaceae</taxon>
        <taxon>Amygdaloideae</taxon>
        <taxon>Amygdaleae</taxon>
        <taxon>Prunus</taxon>
    </lineage>
</organism>
<sequence length="123" mass="13243">MVGAVILAMVRAATPAMVRAVTPAMDATGALSRINTAMLGSSYQALPSSSVALQFLLGLKGREVISLQGWEGTSAASWFWLTSIFQDERRLVDSRRGGAIWTRPNCQVVRFNRCGSLALEGLQ</sequence>
<name>A0A314Z0W2_PRUYE</name>
<feature type="chain" id="PRO_5016381125" evidence="1">
    <location>
        <begin position="21"/>
        <end position="123"/>
    </location>
</feature>
<keyword evidence="1" id="KW-0732">Signal</keyword>
<keyword evidence="3" id="KW-1185">Reference proteome</keyword>
<dbReference type="AlphaFoldDB" id="A0A314Z0W2"/>
<protein>
    <submittedName>
        <fullName evidence="2">Uncharacterized protein</fullName>
    </submittedName>
</protein>
<dbReference type="Proteomes" id="UP000250321">
    <property type="component" value="Unassembled WGS sequence"/>
</dbReference>
<dbReference type="EMBL" id="PJQY01000360">
    <property type="protein sequence ID" value="PQQ12353.1"/>
    <property type="molecule type" value="Genomic_DNA"/>
</dbReference>
<feature type="signal peptide" evidence="1">
    <location>
        <begin position="1"/>
        <end position="20"/>
    </location>
</feature>
<gene>
    <name evidence="2" type="ORF">Pyn_24314</name>
</gene>
<reference evidence="2 3" key="1">
    <citation type="submission" date="2018-02" db="EMBL/GenBank/DDBJ databases">
        <title>Draft genome of wild Prunus yedoensis var. nudiflora.</title>
        <authorList>
            <person name="Baek S."/>
            <person name="Kim J.-H."/>
            <person name="Choi K."/>
            <person name="Kim G.-B."/>
            <person name="Cho A."/>
            <person name="Jang H."/>
            <person name="Shin C.-H."/>
            <person name="Yu H.-J."/>
            <person name="Mun J.-H."/>
        </authorList>
    </citation>
    <scope>NUCLEOTIDE SEQUENCE [LARGE SCALE GENOMIC DNA]</scope>
    <source>
        <strain evidence="3">cv. Jeju island</strain>
        <tissue evidence="2">Leaf</tissue>
    </source>
</reference>
<evidence type="ECO:0000256" key="1">
    <source>
        <dbReference type="SAM" id="SignalP"/>
    </source>
</evidence>
<evidence type="ECO:0000313" key="3">
    <source>
        <dbReference type="Proteomes" id="UP000250321"/>
    </source>
</evidence>
<comment type="caution">
    <text evidence="2">The sequence shown here is derived from an EMBL/GenBank/DDBJ whole genome shotgun (WGS) entry which is preliminary data.</text>
</comment>
<accession>A0A314Z0W2</accession>